<reference evidence="2" key="2">
    <citation type="submission" date="2023-04" db="EMBL/GenBank/DDBJ databases">
        <authorList>
            <person name="Bruccoleri R.E."/>
            <person name="Oakeley E.J."/>
            <person name="Faust A.-M."/>
            <person name="Dessus-Babus S."/>
            <person name="Altorfer M."/>
            <person name="Burckhardt D."/>
            <person name="Oertli M."/>
            <person name="Naumann U."/>
            <person name="Petersen F."/>
            <person name="Wong J."/>
        </authorList>
    </citation>
    <scope>NUCLEOTIDE SEQUENCE</scope>
    <source>
        <strain evidence="2">GSM-AAB239-AS_SAM_17_03QT</strain>
        <tissue evidence="2">Leaf</tissue>
    </source>
</reference>
<evidence type="ECO:0000256" key="1">
    <source>
        <dbReference type="SAM" id="MobiDB-lite"/>
    </source>
</evidence>
<keyword evidence="2" id="KW-0808">Transferase</keyword>
<gene>
    <name evidence="2" type="ORF">M6B38_201290</name>
</gene>
<keyword evidence="2" id="KW-0675">Receptor</keyword>
<name>A0AAX6E9N8_IRIPA</name>
<evidence type="ECO:0000313" key="3">
    <source>
        <dbReference type="Proteomes" id="UP001140949"/>
    </source>
</evidence>
<evidence type="ECO:0000313" key="2">
    <source>
        <dbReference type="EMBL" id="KAJ6800653.1"/>
    </source>
</evidence>
<feature type="region of interest" description="Disordered" evidence="1">
    <location>
        <begin position="37"/>
        <end position="64"/>
    </location>
</feature>
<keyword evidence="3" id="KW-1185">Reference proteome</keyword>
<feature type="region of interest" description="Disordered" evidence="1">
    <location>
        <begin position="1"/>
        <end position="21"/>
    </location>
</feature>
<comment type="caution">
    <text evidence="2">The sequence shown here is derived from an EMBL/GenBank/DDBJ whole genome shotgun (WGS) entry which is preliminary data.</text>
</comment>
<dbReference type="EMBL" id="JANAVB010038616">
    <property type="protein sequence ID" value="KAJ6800653.1"/>
    <property type="molecule type" value="Genomic_DNA"/>
</dbReference>
<dbReference type="GO" id="GO:0016301">
    <property type="term" value="F:kinase activity"/>
    <property type="evidence" value="ECO:0007669"/>
    <property type="project" value="UniProtKB-KW"/>
</dbReference>
<dbReference type="AlphaFoldDB" id="A0AAX6E9N8"/>
<protein>
    <submittedName>
        <fullName evidence="2">Proline-rich receptor-like protein kinase PERK3</fullName>
    </submittedName>
</protein>
<dbReference type="Proteomes" id="UP001140949">
    <property type="component" value="Unassembled WGS sequence"/>
</dbReference>
<proteinExistence type="predicted"/>
<accession>A0AAX6E9N8</accession>
<keyword evidence="2" id="KW-0418">Kinase</keyword>
<reference evidence="2" key="1">
    <citation type="journal article" date="2023" name="GigaByte">
        <title>Genome assembly of the bearded iris, Iris pallida Lam.</title>
        <authorList>
            <person name="Bruccoleri R.E."/>
            <person name="Oakeley E.J."/>
            <person name="Faust A.M.E."/>
            <person name="Altorfer M."/>
            <person name="Dessus-Babus S."/>
            <person name="Burckhardt D."/>
            <person name="Oertli M."/>
            <person name="Naumann U."/>
            <person name="Petersen F."/>
            <person name="Wong J."/>
        </authorList>
    </citation>
    <scope>NUCLEOTIDE SEQUENCE</scope>
    <source>
        <strain evidence="2">GSM-AAB239-AS_SAM_17_03QT</strain>
    </source>
</reference>
<organism evidence="2 3">
    <name type="scientific">Iris pallida</name>
    <name type="common">Sweet iris</name>
    <dbReference type="NCBI Taxonomy" id="29817"/>
    <lineage>
        <taxon>Eukaryota</taxon>
        <taxon>Viridiplantae</taxon>
        <taxon>Streptophyta</taxon>
        <taxon>Embryophyta</taxon>
        <taxon>Tracheophyta</taxon>
        <taxon>Spermatophyta</taxon>
        <taxon>Magnoliopsida</taxon>
        <taxon>Liliopsida</taxon>
        <taxon>Asparagales</taxon>
        <taxon>Iridaceae</taxon>
        <taxon>Iridoideae</taxon>
        <taxon>Irideae</taxon>
        <taxon>Iris</taxon>
    </lineage>
</organism>
<sequence>MRRKQRGREGMRKAAHRRGRLSLGAVEKVLTVERLRRGSGRLGDGRKRRHHPGSVNGGDTPLAADLLPASLESGGERARHCDDGRRAVRLQRSVDDQIWPKEEQVEEHGLLVSPHRTWARVSMRRRRHCSRKESSCESWRGVAASGVGNEGGICFRRGRRRYFAVVMTDDVLGWSEYGVEMTVVADPDLGLESEEAIGERSE</sequence>